<organism evidence="2 3">
    <name type="scientific">Halarchaeum salinum</name>
    <dbReference type="NCBI Taxonomy" id="489912"/>
    <lineage>
        <taxon>Archaea</taxon>
        <taxon>Methanobacteriati</taxon>
        <taxon>Methanobacteriota</taxon>
        <taxon>Stenosarchaea group</taxon>
        <taxon>Halobacteria</taxon>
        <taxon>Halobacteriales</taxon>
        <taxon>Halobacteriaceae</taxon>
    </lineage>
</organism>
<keyword evidence="3" id="KW-1185">Reference proteome</keyword>
<reference evidence="2 3" key="1">
    <citation type="journal article" date="2019" name="Int. J. Syst. Evol. Microbiol.">
        <title>The Global Catalogue of Microorganisms (GCM) 10K type strain sequencing project: providing services to taxonomists for standard genome sequencing and annotation.</title>
        <authorList>
            <consortium name="The Broad Institute Genomics Platform"/>
            <consortium name="The Broad Institute Genome Sequencing Center for Infectious Disease"/>
            <person name="Wu L."/>
            <person name="Ma J."/>
        </authorList>
    </citation>
    <scope>NUCLEOTIDE SEQUENCE [LARGE SCALE GENOMIC DNA]</scope>
    <source>
        <strain evidence="2 3">JCM 16330</strain>
    </source>
</reference>
<dbReference type="Proteomes" id="UP001500837">
    <property type="component" value="Unassembled WGS sequence"/>
</dbReference>
<comment type="caution">
    <text evidence="2">The sequence shown here is derived from an EMBL/GenBank/DDBJ whole genome shotgun (WGS) entry which is preliminary data.</text>
</comment>
<keyword evidence="1" id="KW-1133">Transmembrane helix</keyword>
<proteinExistence type="predicted"/>
<dbReference type="RefSeq" id="WP_211311659.1">
    <property type="nucleotide sequence ID" value="NZ_BAAABL010000033.1"/>
</dbReference>
<keyword evidence="1" id="KW-0812">Transmembrane</keyword>
<evidence type="ECO:0000313" key="2">
    <source>
        <dbReference type="EMBL" id="GAA0294809.1"/>
    </source>
</evidence>
<name>A0AAV3S478_9EURY</name>
<dbReference type="EMBL" id="BAAABL010000033">
    <property type="protein sequence ID" value="GAA0294809.1"/>
    <property type="molecule type" value="Genomic_DNA"/>
</dbReference>
<protein>
    <submittedName>
        <fullName evidence="2">Uncharacterized protein</fullName>
    </submittedName>
</protein>
<sequence>MPDIEDVARWIGGRAVWWSFATLVLLVLTHALVGTSGTFGVLGIPGGLLVDAAARPFDALGIPTAGGATWTLGLALACYVPALVVGAVLRTVGAAWRWRKALLYPERYSHY</sequence>
<keyword evidence="1" id="KW-0472">Membrane</keyword>
<gene>
    <name evidence="2" type="ORF">GCM10009066_06630</name>
</gene>
<evidence type="ECO:0000313" key="3">
    <source>
        <dbReference type="Proteomes" id="UP001500837"/>
    </source>
</evidence>
<evidence type="ECO:0000256" key="1">
    <source>
        <dbReference type="SAM" id="Phobius"/>
    </source>
</evidence>
<accession>A0AAV3S478</accession>
<feature type="transmembrane region" description="Helical" evidence="1">
    <location>
        <begin position="20"/>
        <end position="48"/>
    </location>
</feature>
<feature type="transmembrane region" description="Helical" evidence="1">
    <location>
        <begin position="68"/>
        <end position="89"/>
    </location>
</feature>
<dbReference type="AlphaFoldDB" id="A0AAV3S478"/>